<evidence type="ECO:0000256" key="1">
    <source>
        <dbReference type="ARBA" id="ARBA00004477"/>
    </source>
</evidence>
<evidence type="ECO:0000313" key="11">
    <source>
        <dbReference type="EMBL" id="CAG2192006.1"/>
    </source>
</evidence>
<feature type="transmembrane region" description="Helical" evidence="10">
    <location>
        <begin position="325"/>
        <end position="347"/>
    </location>
</feature>
<feature type="transmembrane region" description="Helical" evidence="10">
    <location>
        <begin position="259"/>
        <end position="277"/>
    </location>
</feature>
<keyword evidence="9 10" id="KW-0472">Membrane</keyword>
<dbReference type="AlphaFoldDB" id="A0A8S3QBZ2"/>
<feature type="transmembrane region" description="Helical" evidence="10">
    <location>
        <begin position="228"/>
        <end position="253"/>
    </location>
</feature>
<comment type="caution">
    <text evidence="11">The sequence shown here is derived from an EMBL/GenBank/DDBJ whole genome shotgun (WGS) entry which is preliminary data.</text>
</comment>
<comment type="similarity">
    <text evidence="3 10">Belongs to the glycosyltransferase 22 family.</text>
</comment>
<dbReference type="GO" id="GO:0005789">
    <property type="term" value="C:endoplasmic reticulum membrane"/>
    <property type="evidence" value="ECO:0007669"/>
    <property type="project" value="UniProtKB-SubCell"/>
</dbReference>
<dbReference type="PANTHER" id="PTHR22760:SF2">
    <property type="entry name" value="ALPHA-1,2-MANNOSYLTRANSFERASE ALG9"/>
    <property type="match status" value="1"/>
</dbReference>
<evidence type="ECO:0000256" key="2">
    <source>
        <dbReference type="ARBA" id="ARBA00004922"/>
    </source>
</evidence>
<organism evidence="11 12">
    <name type="scientific">Mytilus edulis</name>
    <name type="common">Blue mussel</name>
    <dbReference type="NCBI Taxonomy" id="6550"/>
    <lineage>
        <taxon>Eukaryota</taxon>
        <taxon>Metazoa</taxon>
        <taxon>Spiralia</taxon>
        <taxon>Lophotrochozoa</taxon>
        <taxon>Mollusca</taxon>
        <taxon>Bivalvia</taxon>
        <taxon>Autobranchia</taxon>
        <taxon>Pteriomorphia</taxon>
        <taxon>Mytilida</taxon>
        <taxon>Mytiloidea</taxon>
        <taxon>Mytilidae</taxon>
        <taxon>Mytilinae</taxon>
        <taxon>Mytilus</taxon>
    </lineage>
</organism>
<dbReference type="GO" id="GO:0000026">
    <property type="term" value="F:alpha-1,2-mannosyltransferase activity"/>
    <property type="evidence" value="ECO:0007669"/>
    <property type="project" value="TreeGrafter"/>
</dbReference>
<evidence type="ECO:0000256" key="9">
    <source>
        <dbReference type="ARBA" id="ARBA00023136"/>
    </source>
</evidence>
<evidence type="ECO:0000256" key="10">
    <source>
        <dbReference type="RuleBase" id="RU363075"/>
    </source>
</evidence>
<evidence type="ECO:0000256" key="3">
    <source>
        <dbReference type="ARBA" id="ARBA00007063"/>
    </source>
</evidence>
<proteinExistence type="inferred from homology"/>
<evidence type="ECO:0000256" key="5">
    <source>
        <dbReference type="ARBA" id="ARBA00022679"/>
    </source>
</evidence>
<feature type="transmembrane region" description="Helical" evidence="10">
    <location>
        <begin position="47"/>
        <end position="64"/>
    </location>
</feature>
<keyword evidence="12" id="KW-1185">Reference proteome</keyword>
<accession>A0A8S3QBZ2</accession>
<keyword evidence="4 10" id="KW-0328">Glycosyltransferase</keyword>
<name>A0A8S3QBZ2_MYTED</name>
<feature type="transmembrane region" description="Helical" evidence="10">
    <location>
        <begin position="190"/>
        <end position="207"/>
    </location>
</feature>
<feature type="transmembrane region" description="Helical" evidence="10">
    <location>
        <begin position="70"/>
        <end position="91"/>
    </location>
</feature>
<sequence>MLCAAVWNIDNNQACDTFNYWEPMHYLLFKKGFQTWEYAPQYAIRSYAYLWIHGLPLKLIHFIFGTNKVVLFYLLRCILAVCCSAAEVYFYKGICKHFGTNTGRITLLFLIMSAGMFISSTAFLPSSKWGFIVLAAVAAVHLGWPFASILGIPIVVDLVFRRKKLTLFISHSLIALLVFSVPMVLIDYQYYGKLVIAPLNIIVYNVFTSHGPDLYGVEPFSYYILNGFLNFNLVFCFALVSVPFAMLVQYIVGIGDSDIPRWLALSPLYIWILIFFTRPHKEERFLFPIYPLFALCGAVTIDHVQKIWCYLFSQPVSGHYTTSTNWISASTGIIYSILGLARIVAIYQGYHAPLDLYLELNKISSDPNIHTLSPEKPVNVCVGKEWYRFPSHFFMPGDNWNLQFIQSEFKGQLPKPYSSGVDATKIVSPDFNAMNKEETSRYISSNKCHYLIDLDLPSHFFFRAKLFNSKKKDYKNSSKSHRIFRAFYIPFVSSSYCHYVNYNILKTTKTKKSRH</sequence>
<evidence type="ECO:0000256" key="7">
    <source>
        <dbReference type="ARBA" id="ARBA00022824"/>
    </source>
</evidence>
<feature type="transmembrane region" description="Helical" evidence="10">
    <location>
        <begin position="289"/>
        <end position="313"/>
    </location>
</feature>
<keyword evidence="6 10" id="KW-0812">Transmembrane</keyword>
<protein>
    <recommendedName>
        <fullName evidence="10">Mannosyltransferase</fullName>
        <ecNumber evidence="10">2.4.1.-</ecNumber>
    </recommendedName>
</protein>
<dbReference type="EMBL" id="CAJPWZ010000374">
    <property type="protein sequence ID" value="CAG2192006.1"/>
    <property type="molecule type" value="Genomic_DNA"/>
</dbReference>
<reference evidence="11" key="1">
    <citation type="submission" date="2021-03" db="EMBL/GenBank/DDBJ databases">
        <authorList>
            <person name="Bekaert M."/>
        </authorList>
    </citation>
    <scope>NUCLEOTIDE SEQUENCE</scope>
</reference>
<gene>
    <name evidence="11" type="ORF">MEDL_7197</name>
</gene>
<dbReference type="InterPro" id="IPR005599">
    <property type="entry name" value="GPI_mannosylTrfase"/>
</dbReference>
<feature type="transmembrane region" description="Helical" evidence="10">
    <location>
        <begin position="129"/>
        <end position="156"/>
    </location>
</feature>
<evidence type="ECO:0000256" key="8">
    <source>
        <dbReference type="ARBA" id="ARBA00022989"/>
    </source>
</evidence>
<dbReference type="OrthoDB" id="497541at2759"/>
<dbReference type="GO" id="GO:0006487">
    <property type="term" value="P:protein N-linked glycosylation"/>
    <property type="evidence" value="ECO:0007669"/>
    <property type="project" value="TreeGrafter"/>
</dbReference>
<keyword evidence="5 11" id="KW-0808">Transferase</keyword>
<dbReference type="PANTHER" id="PTHR22760">
    <property type="entry name" value="GLYCOSYLTRANSFERASE"/>
    <property type="match status" value="1"/>
</dbReference>
<evidence type="ECO:0000256" key="6">
    <source>
        <dbReference type="ARBA" id="ARBA00022692"/>
    </source>
</evidence>
<keyword evidence="7 10" id="KW-0256">Endoplasmic reticulum</keyword>
<comment type="pathway">
    <text evidence="2">Protein modification; protein glycosylation.</text>
</comment>
<dbReference type="EC" id="2.4.1.-" evidence="10"/>
<feature type="transmembrane region" description="Helical" evidence="10">
    <location>
        <begin position="103"/>
        <end position="123"/>
    </location>
</feature>
<evidence type="ECO:0000256" key="4">
    <source>
        <dbReference type="ARBA" id="ARBA00022676"/>
    </source>
</evidence>
<dbReference type="Pfam" id="PF03901">
    <property type="entry name" value="Glyco_transf_22"/>
    <property type="match status" value="2"/>
</dbReference>
<dbReference type="Proteomes" id="UP000683360">
    <property type="component" value="Unassembled WGS sequence"/>
</dbReference>
<feature type="transmembrane region" description="Helical" evidence="10">
    <location>
        <begin position="165"/>
        <end position="184"/>
    </location>
</feature>
<evidence type="ECO:0000313" key="12">
    <source>
        <dbReference type="Proteomes" id="UP000683360"/>
    </source>
</evidence>
<comment type="subcellular location">
    <subcellularLocation>
        <location evidence="1 10">Endoplasmic reticulum membrane</location>
        <topology evidence="1 10">Multi-pass membrane protein</topology>
    </subcellularLocation>
</comment>
<keyword evidence="8 10" id="KW-1133">Transmembrane helix</keyword>